<organism evidence="2 3">
    <name type="scientific">Aliidiomarina taiwanensis</name>
    <dbReference type="NCBI Taxonomy" id="946228"/>
    <lineage>
        <taxon>Bacteria</taxon>
        <taxon>Pseudomonadati</taxon>
        <taxon>Pseudomonadota</taxon>
        <taxon>Gammaproteobacteria</taxon>
        <taxon>Alteromonadales</taxon>
        <taxon>Idiomarinaceae</taxon>
        <taxon>Aliidiomarina</taxon>
    </lineage>
</organism>
<accession>A0A432X9T3</accession>
<dbReference type="Gene3D" id="3.10.129.10">
    <property type="entry name" value="Hotdog Thioesterase"/>
    <property type="match status" value="1"/>
</dbReference>
<dbReference type="InterPro" id="IPR029069">
    <property type="entry name" value="HotDog_dom_sf"/>
</dbReference>
<evidence type="ECO:0000259" key="1">
    <source>
        <dbReference type="Pfam" id="PF01575"/>
    </source>
</evidence>
<protein>
    <submittedName>
        <fullName evidence="2">Acyl dehydratase</fullName>
    </submittedName>
</protein>
<comment type="caution">
    <text evidence="2">The sequence shown here is derived from an EMBL/GenBank/DDBJ whole genome shotgun (WGS) entry which is preliminary data.</text>
</comment>
<dbReference type="InterPro" id="IPR002539">
    <property type="entry name" value="MaoC-like_dom"/>
</dbReference>
<dbReference type="InterPro" id="IPR003965">
    <property type="entry name" value="Fatty_acid_synthase"/>
</dbReference>
<reference evidence="2 3" key="1">
    <citation type="journal article" date="2011" name="Front. Microbiol.">
        <title>Genomic signatures of strain selection and enhancement in Bacillus atrophaeus var. globigii, a historical biowarfare simulant.</title>
        <authorList>
            <person name="Gibbons H.S."/>
            <person name="Broomall S.M."/>
            <person name="McNew L.A."/>
            <person name="Daligault H."/>
            <person name="Chapman C."/>
            <person name="Bruce D."/>
            <person name="Karavis M."/>
            <person name="Krepps M."/>
            <person name="McGregor P.A."/>
            <person name="Hong C."/>
            <person name="Park K.H."/>
            <person name="Akmal A."/>
            <person name="Feldman A."/>
            <person name="Lin J.S."/>
            <person name="Chang W.E."/>
            <person name="Higgs B.W."/>
            <person name="Demirev P."/>
            <person name="Lindquist J."/>
            <person name="Liem A."/>
            <person name="Fochler E."/>
            <person name="Read T.D."/>
            <person name="Tapia R."/>
            <person name="Johnson S."/>
            <person name="Bishop-Lilly K.A."/>
            <person name="Detter C."/>
            <person name="Han C."/>
            <person name="Sozhamannan S."/>
            <person name="Rosenzweig C.N."/>
            <person name="Skowronski E.W."/>
        </authorList>
    </citation>
    <scope>NUCLEOTIDE SEQUENCE [LARGE SCALE GENOMIC DNA]</scope>
    <source>
        <strain evidence="2 3">AIT1</strain>
    </source>
</reference>
<dbReference type="GO" id="GO:0004312">
    <property type="term" value="F:fatty acid synthase activity"/>
    <property type="evidence" value="ECO:0007669"/>
    <property type="project" value="InterPro"/>
</dbReference>
<evidence type="ECO:0000313" key="2">
    <source>
        <dbReference type="EMBL" id="RUO44158.1"/>
    </source>
</evidence>
<dbReference type="AlphaFoldDB" id="A0A432X9T3"/>
<dbReference type="PANTHER" id="PTHR43841">
    <property type="entry name" value="3-HYDROXYACYL-THIOESTER DEHYDRATASE HTDX-RELATED"/>
    <property type="match status" value="1"/>
</dbReference>
<feature type="domain" description="MaoC-like" evidence="1">
    <location>
        <begin position="200"/>
        <end position="272"/>
    </location>
</feature>
<dbReference type="EMBL" id="PIPQ01000001">
    <property type="protein sequence ID" value="RUO44158.1"/>
    <property type="molecule type" value="Genomic_DNA"/>
</dbReference>
<dbReference type="GO" id="GO:0005835">
    <property type="term" value="C:fatty acid synthase complex"/>
    <property type="evidence" value="ECO:0007669"/>
    <property type="project" value="InterPro"/>
</dbReference>
<gene>
    <name evidence="2" type="ORF">CWE15_03050</name>
</gene>
<dbReference type="SUPFAM" id="SSF54637">
    <property type="entry name" value="Thioesterase/thiol ester dehydrase-isomerase"/>
    <property type="match status" value="1"/>
</dbReference>
<dbReference type="PANTHER" id="PTHR43841:SF3">
    <property type="entry name" value="(3R)-HYDROXYACYL-ACP DEHYDRATASE SUBUNIT HADB"/>
    <property type="match status" value="1"/>
</dbReference>
<sequence>MEGWMAQGYQAENPPVKTLPDLPGMLLRAVGTVTRKGIVSDDLKRLTSQYSAKPIDLEHLASYKEKIPNFVSDVPLTYFYLLAQRAHLALMLENDFPFPILGMVHVANRMEYFAPVDKKQPFTLDVQIEMPARAAKRKRIRPMYLVDFYQDDTLVLRSSSAYQVGGGSKPGKGRERKSPTIDLSLWQENDAWSLPSHLGRTYARLSGDYNPIHLHPWVSRWFGFSRPIIHGMYSVARAQASIEHYLGEEVTLMDVGFRRPVFLPTELKSFHQLEEGRLMVADTRGSRSFLEGSFETRSMHSNKED</sequence>
<evidence type="ECO:0000313" key="3">
    <source>
        <dbReference type="Proteomes" id="UP000286976"/>
    </source>
</evidence>
<name>A0A432X9T3_9GAMM</name>
<dbReference type="PRINTS" id="PR01483">
    <property type="entry name" value="FASYNTHASE"/>
</dbReference>
<proteinExistence type="predicted"/>
<dbReference type="Proteomes" id="UP000286976">
    <property type="component" value="Unassembled WGS sequence"/>
</dbReference>
<keyword evidence="3" id="KW-1185">Reference proteome</keyword>
<dbReference type="GO" id="GO:0006633">
    <property type="term" value="P:fatty acid biosynthetic process"/>
    <property type="evidence" value="ECO:0007669"/>
    <property type="project" value="InterPro"/>
</dbReference>
<dbReference type="Pfam" id="PF01575">
    <property type="entry name" value="MaoC_dehydratas"/>
    <property type="match status" value="1"/>
</dbReference>